<reference evidence="3 4" key="1">
    <citation type="journal article" date="2019" name="Int. J. Syst. Evol. Microbiol.">
        <title>The Global Catalogue of Microorganisms (GCM) 10K type strain sequencing project: providing services to taxonomists for standard genome sequencing and annotation.</title>
        <authorList>
            <consortium name="The Broad Institute Genomics Platform"/>
            <consortium name="The Broad Institute Genome Sequencing Center for Infectious Disease"/>
            <person name="Wu L."/>
            <person name="Ma J."/>
        </authorList>
    </citation>
    <scope>NUCLEOTIDE SEQUENCE [LARGE SCALE GENOMIC DNA]</scope>
    <source>
        <strain evidence="3 4">CGMCC 1.12285</strain>
    </source>
</reference>
<protein>
    <submittedName>
        <fullName evidence="3">ABC transporter substrate-binding protein</fullName>
    </submittedName>
</protein>
<dbReference type="RefSeq" id="WP_379730579.1">
    <property type="nucleotide sequence ID" value="NZ_JBHSWZ010000009.1"/>
</dbReference>
<dbReference type="EMBL" id="JBHUDH010000005">
    <property type="protein sequence ID" value="MFD1524812.1"/>
    <property type="molecule type" value="Genomic_DNA"/>
</dbReference>
<comment type="caution">
    <text evidence="3">The sequence shown here is derived from an EMBL/GenBank/DDBJ whole genome shotgun (WGS) entry which is preliminary data.</text>
</comment>
<dbReference type="InterPro" id="IPR051010">
    <property type="entry name" value="BCAA_transport"/>
</dbReference>
<dbReference type="InterPro" id="IPR028082">
    <property type="entry name" value="Peripla_BP_I"/>
</dbReference>
<evidence type="ECO:0000313" key="4">
    <source>
        <dbReference type="Proteomes" id="UP001597111"/>
    </source>
</evidence>
<keyword evidence="1" id="KW-0732">Signal</keyword>
<dbReference type="CDD" id="cd06334">
    <property type="entry name" value="PBP1_ABC_ligand_binding-like"/>
    <property type="match status" value="1"/>
</dbReference>
<dbReference type="PANTHER" id="PTHR30483">
    <property type="entry name" value="LEUCINE-SPECIFIC-BINDING PROTEIN"/>
    <property type="match status" value="1"/>
</dbReference>
<gene>
    <name evidence="3" type="ORF">ACFR9S_00665</name>
</gene>
<dbReference type="Gene3D" id="3.40.50.2300">
    <property type="match status" value="2"/>
</dbReference>
<sequence length="415" mass="44974">MPRNEGDTFETAMGRRRLLKGAAAGGVALGLAGCAGGGGNSDAVTVPGIYDESGGTSDVGRPAAIGSRDTIAYINENDLLSREIDHPNEDYAYEVPEAQQLYQEYTSGDEPPMIIGWGTADTEALSGTVAEDEIVYISASYSANLVTEETPYNFFGNLDYTSQARAHLKWIADNDPGAKIAFIFSNNPFGQAPVEGGKQYAEELGLEVGSDINLPLTANSATTQLRQARDGNVDYLIHQNTSAPMRVLLQDKADVYPDVTVCGLTYTVDERVVSESPDLFEGVRYVNAFKTFQGALDSDGLGADIIEANFEREDRSMDNPEVAQLNYVRGVIHALLALKGLQNTIDNGDDLTGPNARNGMFGIQNDDMEGLAEPYTYEEGDRRPTMTGRLFEVTDGSLSFDTTVELPRRDEWIGL</sequence>
<dbReference type="SUPFAM" id="SSF53822">
    <property type="entry name" value="Periplasmic binding protein-like I"/>
    <property type="match status" value="1"/>
</dbReference>
<keyword evidence="4" id="KW-1185">Reference proteome</keyword>
<dbReference type="PANTHER" id="PTHR30483:SF38">
    <property type="entry name" value="BLR7848 PROTEIN"/>
    <property type="match status" value="1"/>
</dbReference>
<proteinExistence type="predicted"/>
<dbReference type="InterPro" id="IPR006311">
    <property type="entry name" value="TAT_signal"/>
</dbReference>
<name>A0ABD6B308_9EURY</name>
<dbReference type="PROSITE" id="PS51257">
    <property type="entry name" value="PROKAR_LIPOPROTEIN"/>
    <property type="match status" value="1"/>
</dbReference>
<dbReference type="AlphaFoldDB" id="A0ABD6B308"/>
<evidence type="ECO:0000259" key="2">
    <source>
        <dbReference type="Pfam" id="PF13458"/>
    </source>
</evidence>
<evidence type="ECO:0000256" key="1">
    <source>
        <dbReference type="ARBA" id="ARBA00022729"/>
    </source>
</evidence>
<dbReference type="Proteomes" id="UP001597111">
    <property type="component" value="Unassembled WGS sequence"/>
</dbReference>
<organism evidence="3 4">
    <name type="scientific">Halolamina salina</name>
    <dbReference type="NCBI Taxonomy" id="1220023"/>
    <lineage>
        <taxon>Archaea</taxon>
        <taxon>Methanobacteriati</taxon>
        <taxon>Methanobacteriota</taxon>
        <taxon>Stenosarchaea group</taxon>
        <taxon>Halobacteria</taxon>
        <taxon>Halobacteriales</taxon>
        <taxon>Haloferacaceae</taxon>
    </lineage>
</organism>
<dbReference type="Pfam" id="PF13458">
    <property type="entry name" value="Peripla_BP_6"/>
    <property type="match status" value="1"/>
</dbReference>
<feature type="domain" description="Leucine-binding protein" evidence="2">
    <location>
        <begin position="44"/>
        <end position="396"/>
    </location>
</feature>
<evidence type="ECO:0000313" key="3">
    <source>
        <dbReference type="EMBL" id="MFD1524812.1"/>
    </source>
</evidence>
<accession>A0ABD6B308</accession>
<dbReference type="InterPro" id="IPR028081">
    <property type="entry name" value="Leu-bd"/>
</dbReference>
<dbReference type="PROSITE" id="PS51318">
    <property type="entry name" value="TAT"/>
    <property type="match status" value="1"/>
</dbReference>